<dbReference type="EMBL" id="JQDR03010026">
    <property type="protein sequence ID" value="KAA0194815.1"/>
    <property type="molecule type" value="Genomic_DNA"/>
</dbReference>
<dbReference type="OrthoDB" id="4089664at2759"/>
<dbReference type="PANTHER" id="PTHR14957:SF1">
    <property type="entry name" value="UBIQUITIN-LIKE-CONJUGATING ENZYME ATG10"/>
    <property type="match status" value="1"/>
</dbReference>
<dbReference type="GO" id="GO:0000422">
    <property type="term" value="P:autophagy of mitochondrion"/>
    <property type="evidence" value="ECO:0007669"/>
    <property type="project" value="TreeGrafter"/>
</dbReference>
<dbReference type="GO" id="GO:0000045">
    <property type="term" value="P:autophagosome assembly"/>
    <property type="evidence" value="ECO:0007669"/>
    <property type="project" value="TreeGrafter"/>
</dbReference>
<evidence type="ECO:0000256" key="1">
    <source>
        <dbReference type="ARBA" id="ARBA00005696"/>
    </source>
</evidence>
<proteinExistence type="inferred from homology"/>
<dbReference type="Proteomes" id="UP000711488">
    <property type="component" value="Unassembled WGS sequence"/>
</dbReference>
<dbReference type="KEGG" id="hazt:108682740"/>
<organism evidence="7">
    <name type="scientific">Hyalella azteca</name>
    <name type="common">Amphipod</name>
    <dbReference type="NCBI Taxonomy" id="294128"/>
    <lineage>
        <taxon>Eukaryota</taxon>
        <taxon>Metazoa</taxon>
        <taxon>Ecdysozoa</taxon>
        <taxon>Arthropoda</taxon>
        <taxon>Crustacea</taxon>
        <taxon>Multicrustacea</taxon>
        <taxon>Malacostraca</taxon>
        <taxon>Eumalacostraca</taxon>
        <taxon>Peracarida</taxon>
        <taxon>Amphipoda</taxon>
        <taxon>Senticaudata</taxon>
        <taxon>Talitrida</taxon>
        <taxon>Talitroidea</taxon>
        <taxon>Hyalellidae</taxon>
        <taxon>Hyalella</taxon>
    </lineage>
</organism>
<keyword evidence="5" id="KW-0072">Autophagy</keyword>
<evidence type="ECO:0000256" key="5">
    <source>
        <dbReference type="ARBA" id="ARBA00023006"/>
    </source>
</evidence>
<reference evidence="7" key="2">
    <citation type="journal article" date="2018" name="Environ. Sci. Technol.">
        <title>The Toxicogenome of Hyalella azteca: A Model for Sediment Ecotoxicology and Evolutionary Toxicology.</title>
        <authorList>
            <person name="Poynton H.C."/>
            <person name="Hasenbein S."/>
            <person name="Benoit J.B."/>
            <person name="Sepulveda M.S."/>
            <person name="Poelchau M.F."/>
            <person name="Hughes D.S.T."/>
            <person name="Murali S.C."/>
            <person name="Chen S."/>
            <person name="Glastad K.M."/>
            <person name="Goodisman M.A.D."/>
            <person name="Werren J.H."/>
            <person name="Vineis J.H."/>
            <person name="Bowen J.L."/>
            <person name="Friedrich M."/>
            <person name="Jones J."/>
            <person name="Robertson H.M."/>
            <person name="Feyereisen R."/>
            <person name="Mechler-Hickson A."/>
            <person name="Mathers N."/>
            <person name="Lee C.E."/>
            <person name="Colbourne J.K."/>
            <person name="Biales A."/>
            <person name="Johnston J.S."/>
            <person name="Wellborn G.A."/>
            <person name="Rosendale A.J."/>
            <person name="Cridge A.G."/>
            <person name="Munoz-Torres M.C."/>
            <person name="Bain P.A."/>
            <person name="Manny A.R."/>
            <person name="Major K.M."/>
            <person name="Lambert F.N."/>
            <person name="Vulpe C.D."/>
            <person name="Tuck P."/>
            <person name="Blalock B.J."/>
            <person name="Lin Y.Y."/>
            <person name="Smith M.E."/>
            <person name="Ochoa-Acuna H."/>
            <person name="Chen M.M."/>
            <person name="Childers C.P."/>
            <person name="Qu J."/>
            <person name="Dugan S."/>
            <person name="Lee S.L."/>
            <person name="Chao H."/>
            <person name="Dinh H."/>
            <person name="Han Y."/>
            <person name="Doddapaneni H."/>
            <person name="Worley K.C."/>
            <person name="Muzny D.M."/>
            <person name="Gibbs R.A."/>
            <person name="Richards S."/>
        </authorList>
    </citation>
    <scope>NUCLEOTIDE SEQUENCE</scope>
    <source>
        <strain evidence="7">HAZT.00-mixed</strain>
        <tissue evidence="7">Whole organism</tissue>
    </source>
</reference>
<reference evidence="7" key="1">
    <citation type="submission" date="2014-08" db="EMBL/GenBank/DDBJ databases">
        <authorList>
            <person name="Murali S."/>
            <person name="Richards S."/>
            <person name="Bandaranaike D."/>
            <person name="Bellair M."/>
            <person name="Blankenburg K."/>
            <person name="Chao H."/>
            <person name="Dinh H."/>
            <person name="Doddapaneni H."/>
            <person name="Dugan-Rocha S."/>
            <person name="Elkadiri S."/>
            <person name="Gnanaolivu R."/>
            <person name="Hughes D."/>
            <person name="Lee S."/>
            <person name="Li M."/>
            <person name="Ming W."/>
            <person name="Munidasa M."/>
            <person name="Muniz J."/>
            <person name="Nguyen L."/>
            <person name="Osuji N."/>
            <person name="Pu L.-L."/>
            <person name="Puazo M."/>
            <person name="Skinner E."/>
            <person name="Qu C."/>
            <person name="Quiroz J."/>
            <person name="Raj R."/>
            <person name="Weissenberger G."/>
            <person name="Xin Y."/>
            <person name="Zou X."/>
            <person name="Han Y."/>
            <person name="Worley K."/>
            <person name="Muzny D."/>
            <person name="Gibbs R."/>
        </authorList>
    </citation>
    <scope>NUCLEOTIDE SEQUENCE</scope>
    <source>
        <strain evidence="7">HAZT.00-mixed</strain>
        <tissue evidence="7">Whole organism</tissue>
    </source>
</reference>
<dbReference type="PANTHER" id="PTHR14957">
    <property type="entry name" value="UBIQUITIN-LIKE-CONJUGATING ENZYME ATG10"/>
    <property type="match status" value="1"/>
</dbReference>
<gene>
    <name evidence="7" type="ORF">HAZT_HAZT008303</name>
</gene>
<accession>A0A6A0H231</accession>
<dbReference type="InterPro" id="IPR007135">
    <property type="entry name" value="Atg3/Atg10"/>
</dbReference>
<dbReference type="AlphaFoldDB" id="A0A6A0H231"/>
<dbReference type="GO" id="GO:0032446">
    <property type="term" value="P:protein modification by small protein conjugation"/>
    <property type="evidence" value="ECO:0007669"/>
    <property type="project" value="TreeGrafter"/>
</dbReference>
<keyword evidence="3" id="KW-0808">Transferase</keyword>
<dbReference type="Gene3D" id="3.30.1460.50">
    <property type="match status" value="1"/>
</dbReference>
<name>A0A6A0H231_HYAAZ</name>
<protein>
    <recommendedName>
        <fullName evidence="2">Ubiquitin-like-conjugating enzyme ATG10</fullName>
    </recommendedName>
    <alternativeName>
        <fullName evidence="6">Autophagy-related protein 10</fullName>
    </alternativeName>
</protein>
<comment type="caution">
    <text evidence="7">The sequence shown here is derived from an EMBL/GenBank/DDBJ whole genome shotgun (WGS) entry which is preliminary data.</text>
</comment>
<evidence type="ECO:0000256" key="4">
    <source>
        <dbReference type="ARBA" id="ARBA00022786"/>
    </source>
</evidence>
<dbReference type="Pfam" id="PF03987">
    <property type="entry name" value="Autophagy_act_C"/>
    <property type="match status" value="1"/>
</dbReference>
<keyword evidence="4" id="KW-0833">Ubl conjugation pathway</keyword>
<reference evidence="7" key="3">
    <citation type="submission" date="2019-06" db="EMBL/GenBank/DDBJ databases">
        <authorList>
            <person name="Poynton C."/>
            <person name="Hasenbein S."/>
            <person name="Benoit J.B."/>
            <person name="Sepulveda M.S."/>
            <person name="Poelchau M.F."/>
            <person name="Murali S.C."/>
            <person name="Chen S."/>
            <person name="Glastad K.M."/>
            <person name="Werren J.H."/>
            <person name="Vineis J.H."/>
            <person name="Bowen J.L."/>
            <person name="Friedrich M."/>
            <person name="Jones J."/>
            <person name="Robertson H.M."/>
            <person name="Feyereisen R."/>
            <person name="Mechler-Hickson A."/>
            <person name="Mathers N."/>
            <person name="Lee C.E."/>
            <person name="Colbourne J.K."/>
            <person name="Biales A."/>
            <person name="Johnston J.S."/>
            <person name="Wellborn G.A."/>
            <person name="Rosendale A.J."/>
            <person name="Cridge A.G."/>
            <person name="Munoz-Torres M.C."/>
            <person name="Bain P.A."/>
            <person name="Manny A.R."/>
            <person name="Major K.M."/>
            <person name="Lambert F.N."/>
            <person name="Vulpe C.D."/>
            <person name="Tuck P."/>
            <person name="Blalock B.J."/>
            <person name="Lin Y.-Y."/>
            <person name="Smith M.E."/>
            <person name="Ochoa-Acuna H."/>
            <person name="Chen M.-J.M."/>
            <person name="Childers C.P."/>
            <person name="Qu J."/>
            <person name="Dugan S."/>
            <person name="Lee S.L."/>
            <person name="Chao H."/>
            <person name="Dinh H."/>
            <person name="Han Y."/>
            <person name="Doddapaneni H."/>
            <person name="Worley K.C."/>
            <person name="Muzny D.M."/>
            <person name="Gibbs R.A."/>
            <person name="Richards S."/>
        </authorList>
    </citation>
    <scope>NUCLEOTIDE SEQUENCE</scope>
    <source>
        <strain evidence="7">HAZT.00-mixed</strain>
        <tissue evidence="7">Whole organism</tissue>
    </source>
</reference>
<evidence type="ECO:0000313" key="7">
    <source>
        <dbReference type="EMBL" id="KAA0194815.1"/>
    </source>
</evidence>
<evidence type="ECO:0000256" key="2">
    <source>
        <dbReference type="ARBA" id="ARBA00021099"/>
    </source>
</evidence>
<evidence type="ECO:0000256" key="3">
    <source>
        <dbReference type="ARBA" id="ARBA00022679"/>
    </source>
</evidence>
<dbReference type="GO" id="GO:0005829">
    <property type="term" value="C:cytosol"/>
    <property type="evidence" value="ECO:0007669"/>
    <property type="project" value="TreeGrafter"/>
</dbReference>
<sequence length="322" mass="35893">MKISLYNAVTKRVAFTGIMSYITADEFEEYCDEFLKVASRLGDSWIKVINDSNASFLVKKETRTLKARALSETENTRNNSEKSLQGADFSLTPSCDIDASITSCPDAAINNSDSDDMKYDIESDPSEFEILREGTAVTFEYNILYSFSYSVPILTFEAFNSSGKPLSLEDVWDRVVDSHFVGQIQPRRWESLTMMEHPVKGSPCYGLHPCKTAQLLQQVEDIRSECSRGFNGHTEDCEADNAAKDDTSVPCGTVTTEEEPSRVSNQTNTKMRNYKAQQEVSATVGEDLGLGQLKGAAYIISWLSMMGPAIGLKLDIRYFTVK</sequence>
<dbReference type="RefSeq" id="XP_018027466.2">
    <property type="nucleotide sequence ID" value="XM_018171977.2"/>
</dbReference>
<dbReference type="GO" id="GO:0061651">
    <property type="term" value="F:Atg12 conjugating enzyme activity"/>
    <property type="evidence" value="ECO:0007669"/>
    <property type="project" value="TreeGrafter"/>
</dbReference>
<comment type="similarity">
    <text evidence="1">Belongs to the ATG10 family.</text>
</comment>
<evidence type="ECO:0000256" key="6">
    <source>
        <dbReference type="ARBA" id="ARBA00029833"/>
    </source>
</evidence>